<keyword evidence="6" id="KW-1185">Reference proteome</keyword>
<accession>A0A9P4YX45</accession>
<gene>
    <name evidence="5" type="ORF">GMORB2_5853</name>
</gene>
<sequence>MTTALDQAKQAWQYANLCPYTITLLTPPFAFADLKPPVYSQALKLRKHLTKQIDKLRANSTSGTDIAQFDVVDEALGQFRLACVTTIFLDMEYANKEDSESILWQQHVTINSEFRRILGKLRQDSRVVEKRKVETKYGHFLRIAQQFYQGYIQRLAMRYDVSELRRIAQSIEANQQHSKDMISPVPANLSVMILASCHSTLIRLGDLSRYRVQAKHKKSYETAMAFYGLAHDVMPDSGFGFHQMGIVSLEEGNHLDVVYHFYRSWAVKEPHPLAKQNLESKFKSLQNHSSSSRAKASSPSPNDTFVLWFVRLQALFYKGEPVSSQQNELEREVFHRMTMAIRDVASAPMLFKMGLVNISAHCIASMKNQDAKTESSARFYQHVLHFNMRFILKLCEAIKADIAATASSEEFPNSAEPNAAPSSKDALLPLLRVYCIWIASRTSEIYTSPDSPGNIVPPMTQTLASVLTSFCTELSNNADTVASCPYLLPEDIEIRGLTSLSDDSVPVACRGYCDDNGQMKPHPDSQSQRQAPSQESTARLLDILRCAYSLTEDPNVPLICSAIESGLEFRYQDRSQPSGEPVLQKSAREPVLQKPAREPALQKPAREPVLQKSSREPILQKPAREPILQKSTLGPAREPAREPIKEPELARTPEKPVLPGFDTSRNSSQWAQLAQNNANTYQGAQYGSPAMPPVEDRPQEQVYSTPATHLRPMNDADETVVNMLSPFLDCPTPKSEQNTYSPKESSYGMHSTTASELAQELLKTFQPEKDEPVPYYESINAQRYASSGWNGMFMAAPSKAQLPSVYQGTPASVHGPSRLTAQTQGGAYGIGYTSNGVQGQSSISSLSSGRPFQMNQTSSNYDAAVFEAAMNGQRFNR</sequence>
<dbReference type="InterPro" id="IPR011990">
    <property type="entry name" value="TPR-like_helical_dom_sf"/>
</dbReference>
<dbReference type="SUPFAM" id="SSF48452">
    <property type="entry name" value="TPR-like"/>
    <property type="match status" value="1"/>
</dbReference>
<reference evidence="5" key="1">
    <citation type="submission" date="2020-03" db="EMBL/GenBank/DDBJ databases">
        <title>Site-based positive gene gene selection in Geosmithia morbida across the United States reveals a broad range of putative effectors and factors for local host and environmental adapation.</title>
        <authorList>
            <person name="Onufrak A."/>
            <person name="Murdoch R.W."/>
            <person name="Gazis R."/>
            <person name="Huff M."/>
            <person name="Staton M."/>
            <person name="Klingeman W."/>
            <person name="Hadziabdic D."/>
        </authorList>
    </citation>
    <scope>NUCLEOTIDE SEQUENCE</scope>
    <source>
        <strain evidence="5">1262</strain>
    </source>
</reference>
<evidence type="ECO:0000256" key="2">
    <source>
        <dbReference type="SAM" id="MobiDB-lite"/>
    </source>
</evidence>
<feature type="domain" description="Telomerase activating protein Est1-like N-terminal" evidence="4">
    <location>
        <begin position="100"/>
        <end position="214"/>
    </location>
</feature>
<feature type="region of interest" description="Disordered" evidence="2">
    <location>
        <begin position="572"/>
        <end position="669"/>
    </location>
</feature>
<dbReference type="PANTHER" id="PTHR15696:SF36">
    <property type="entry name" value="NONSENSE-MEDIATED MRNA DECAY FACTOR"/>
    <property type="match status" value="1"/>
</dbReference>
<comment type="subcellular location">
    <subcellularLocation>
        <location evidence="1">Nucleus</location>
    </subcellularLocation>
</comment>
<feature type="compositionally biased region" description="Polar residues" evidence="2">
    <location>
        <begin position="734"/>
        <end position="748"/>
    </location>
</feature>
<dbReference type="RefSeq" id="XP_035322789.1">
    <property type="nucleotide sequence ID" value="XM_035467823.1"/>
</dbReference>
<dbReference type="Proteomes" id="UP000749293">
    <property type="component" value="Unassembled WGS sequence"/>
</dbReference>
<name>A0A9P4YX45_9HYPO</name>
<dbReference type="OrthoDB" id="69928at2759"/>
<feature type="region of interest" description="Disordered" evidence="2">
    <location>
        <begin position="682"/>
        <end position="710"/>
    </location>
</feature>
<dbReference type="InterPro" id="IPR045153">
    <property type="entry name" value="Est1/Ebs1-like"/>
</dbReference>
<protein>
    <recommendedName>
        <fullName evidence="1">Nonsense-mediated mRNA decay factor</fullName>
    </recommendedName>
</protein>
<dbReference type="InterPro" id="IPR018834">
    <property type="entry name" value="DNA/RNA-bd_Est1-type"/>
</dbReference>
<organism evidence="5 6">
    <name type="scientific">Geosmithia morbida</name>
    <dbReference type="NCBI Taxonomy" id="1094350"/>
    <lineage>
        <taxon>Eukaryota</taxon>
        <taxon>Fungi</taxon>
        <taxon>Dikarya</taxon>
        <taxon>Ascomycota</taxon>
        <taxon>Pezizomycotina</taxon>
        <taxon>Sordariomycetes</taxon>
        <taxon>Hypocreomycetidae</taxon>
        <taxon>Hypocreales</taxon>
        <taxon>Bionectriaceae</taxon>
        <taxon>Geosmithia</taxon>
    </lineage>
</organism>
<dbReference type="GeneID" id="55972078"/>
<dbReference type="Pfam" id="PF10374">
    <property type="entry name" value="EST1"/>
    <property type="match status" value="1"/>
</dbReference>
<dbReference type="PANTHER" id="PTHR15696">
    <property type="entry name" value="SMG-7 SUPPRESSOR WITH MORPHOLOGICAL EFFECT ON GENITALIA PROTEIN 7"/>
    <property type="match status" value="1"/>
</dbReference>
<comment type="function">
    <text evidence="1">Plays a role in nonsense-mediated mRNA decay.</text>
</comment>
<dbReference type="GO" id="GO:0005634">
    <property type="term" value="C:nucleus"/>
    <property type="evidence" value="ECO:0007669"/>
    <property type="project" value="UniProtKB-SubCell"/>
</dbReference>
<evidence type="ECO:0000259" key="3">
    <source>
        <dbReference type="Pfam" id="PF10373"/>
    </source>
</evidence>
<dbReference type="EMBL" id="JAANYQ010000005">
    <property type="protein sequence ID" value="KAF4124137.1"/>
    <property type="molecule type" value="Genomic_DNA"/>
</dbReference>
<feature type="domain" description="DNA/RNA-binding" evidence="3">
    <location>
        <begin position="223"/>
        <end position="501"/>
    </location>
</feature>
<evidence type="ECO:0000256" key="1">
    <source>
        <dbReference type="RuleBase" id="RU369098"/>
    </source>
</evidence>
<comment type="caution">
    <text evidence="5">The sequence shown here is derived from an EMBL/GenBank/DDBJ whole genome shotgun (WGS) entry which is preliminary data.</text>
</comment>
<keyword evidence="1" id="KW-0866">Nonsense-mediated mRNA decay</keyword>
<evidence type="ECO:0000313" key="6">
    <source>
        <dbReference type="Proteomes" id="UP000749293"/>
    </source>
</evidence>
<proteinExistence type="predicted"/>
<evidence type="ECO:0000313" key="5">
    <source>
        <dbReference type="EMBL" id="KAF4124137.1"/>
    </source>
</evidence>
<feature type="region of interest" description="Disordered" evidence="2">
    <location>
        <begin position="727"/>
        <end position="748"/>
    </location>
</feature>
<dbReference type="Gene3D" id="1.25.40.10">
    <property type="entry name" value="Tetratricopeptide repeat domain"/>
    <property type="match status" value="1"/>
</dbReference>
<keyword evidence="1" id="KW-0539">Nucleus</keyword>
<dbReference type="InterPro" id="IPR019458">
    <property type="entry name" value="Est1-like_N"/>
</dbReference>
<dbReference type="Pfam" id="PF10373">
    <property type="entry name" value="EST1_DNA_bind"/>
    <property type="match status" value="1"/>
</dbReference>
<evidence type="ECO:0000259" key="4">
    <source>
        <dbReference type="Pfam" id="PF10374"/>
    </source>
</evidence>
<feature type="region of interest" description="Disordered" evidence="2">
    <location>
        <begin position="513"/>
        <end position="536"/>
    </location>
</feature>
<dbReference type="AlphaFoldDB" id="A0A9P4YX45"/>
<feature type="compositionally biased region" description="Polar residues" evidence="2">
    <location>
        <begin position="524"/>
        <end position="536"/>
    </location>
</feature>
<dbReference type="GO" id="GO:0000184">
    <property type="term" value="P:nuclear-transcribed mRNA catabolic process, nonsense-mediated decay"/>
    <property type="evidence" value="ECO:0007669"/>
    <property type="project" value="UniProtKB-KW"/>
</dbReference>
<feature type="compositionally biased region" description="Basic and acidic residues" evidence="2">
    <location>
        <begin position="638"/>
        <end position="654"/>
    </location>
</feature>